<dbReference type="Gene3D" id="3.30.450.20">
    <property type="entry name" value="PAS domain"/>
    <property type="match status" value="1"/>
</dbReference>
<dbReference type="PROSITE" id="PS50113">
    <property type="entry name" value="PAC"/>
    <property type="match status" value="1"/>
</dbReference>
<dbReference type="SUPFAM" id="SSF55874">
    <property type="entry name" value="ATPase domain of HSP90 chaperone/DNA topoisomerase II/histidine kinase"/>
    <property type="match status" value="1"/>
</dbReference>
<evidence type="ECO:0000259" key="6">
    <source>
        <dbReference type="PROSITE" id="PS50109"/>
    </source>
</evidence>
<protein>
    <recommendedName>
        <fullName evidence="2">histidine kinase</fullName>
        <ecNumber evidence="2">2.7.13.3</ecNumber>
    </recommendedName>
</protein>
<evidence type="ECO:0000313" key="9">
    <source>
        <dbReference type="EMBL" id="RQD89730.1"/>
    </source>
</evidence>
<dbReference type="PROSITE" id="PS50109">
    <property type="entry name" value="HIS_KIN"/>
    <property type="match status" value="1"/>
</dbReference>
<dbReference type="PANTHER" id="PTHR43304">
    <property type="entry name" value="PHYTOCHROME-LIKE PROTEIN CPH1"/>
    <property type="match status" value="1"/>
</dbReference>
<dbReference type="Proteomes" id="UP000284763">
    <property type="component" value="Unassembled WGS sequence"/>
</dbReference>
<sequence length="548" mass="63569">MKTSQFNDETDIIVNSSPAVIFLWEAKDNWPVEFVSDNILQFGYEKEEFIEGKLKYGDIVHPDDLPRLKKQLNRYCSENTYKGFTQEYRIITKFGETRWVDERTLIRKDSNGKITHFQGIILDITERKKHEEELLLNENRLETLLKLNKMTGYSVSEIIDFSLEEGIKLTKSKIGYIAFLNSSETVLTMHAWSKKAMSECGVNTKQRLYDVENTGLWGDAIRRRKPIITNDYEACETRKGYPEGHVSIKRHMNVPIFDGSKIVALVGVGNKEEDYDTNDVRHLRLLIEGMWKIIQRKELEDSLMIFSKDFEKANNELKSIQSIKKELFDSIGSSQISDRHTSIFDHEAINSINEQQSQVMQDLIRSSEKLKSIIDSMVYMSAESAGKITYYMTYENPEELINDAVLNIILNIDEKNITIEQYIPKNISKLRVDKEKFTDALTRIIFSSIHFTPIAGNIDIKVSEYGNYVYFEVKDNGVGIPEPLASSLFMRFHQFNDIVFDTSWYEVYEELKSNYYIAKNIIEAHKGKIWVESNKGKGTLVKIKLPKF</sequence>
<feature type="domain" description="PAC" evidence="8">
    <location>
        <begin position="84"/>
        <end position="136"/>
    </location>
</feature>
<accession>A0A424Z481</accession>
<dbReference type="EMBL" id="QZAB01000140">
    <property type="protein sequence ID" value="RQD89730.1"/>
    <property type="molecule type" value="Genomic_DNA"/>
</dbReference>
<dbReference type="SMART" id="SM00387">
    <property type="entry name" value="HATPase_c"/>
    <property type="match status" value="1"/>
</dbReference>
<comment type="catalytic activity">
    <reaction evidence="1">
        <text>ATP + protein L-histidine = ADP + protein N-phospho-L-histidine.</text>
        <dbReference type="EC" id="2.7.13.3"/>
    </reaction>
</comment>
<dbReference type="PROSITE" id="PS50112">
    <property type="entry name" value="PAS"/>
    <property type="match status" value="1"/>
</dbReference>
<dbReference type="CDD" id="cd00130">
    <property type="entry name" value="PAS"/>
    <property type="match status" value="1"/>
</dbReference>
<dbReference type="AlphaFoldDB" id="A0A424Z481"/>
<dbReference type="InterPro" id="IPR003594">
    <property type="entry name" value="HATPase_dom"/>
</dbReference>
<feature type="domain" description="PAS" evidence="7">
    <location>
        <begin position="42"/>
        <end position="79"/>
    </location>
</feature>
<evidence type="ECO:0000313" key="10">
    <source>
        <dbReference type="Proteomes" id="UP000284763"/>
    </source>
</evidence>
<dbReference type="CDD" id="cd00075">
    <property type="entry name" value="HATPase"/>
    <property type="match status" value="1"/>
</dbReference>
<dbReference type="InterPro" id="IPR000014">
    <property type="entry name" value="PAS"/>
</dbReference>
<evidence type="ECO:0000256" key="2">
    <source>
        <dbReference type="ARBA" id="ARBA00012438"/>
    </source>
</evidence>
<dbReference type="InterPro" id="IPR052162">
    <property type="entry name" value="Sensor_kinase/Photoreceptor"/>
</dbReference>
<comment type="caution">
    <text evidence="9">The sequence shown here is derived from an EMBL/GenBank/DDBJ whole genome shotgun (WGS) entry which is preliminary data.</text>
</comment>
<dbReference type="SUPFAM" id="SSF55785">
    <property type="entry name" value="PYP-like sensor domain (PAS domain)"/>
    <property type="match status" value="1"/>
</dbReference>
<reference evidence="9 10" key="1">
    <citation type="submission" date="2018-08" db="EMBL/GenBank/DDBJ databases">
        <title>The metabolism and importance of syntrophic acetate oxidation coupled to methane or sulfide production in haloalkaline environments.</title>
        <authorList>
            <person name="Timmers P.H.A."/>
            <person name="Vavourakis C.D."/>
            <person name="Sorokin D.Y."/>
            <person name="Sinninghe Damste J.S."/>
            <person name="Muyzer G."/>
            <person name="Stams A.J.M."/>
            <person name="Plugge C.M."/>
        </authorList>
    </citation>
    <scope>NUCLEOTIDE SEQUENCE [LARGE SCALE GENOMIC DNA]</scope>
    <source>
        <strain evidence="9">MSAO_Arc3</strain>
    </source>
</reference>
<dbReference type="InterPro" id="IPR036890">
    <property type="entry name" value="HATPase_C_sf"/>
</dbReference>
<dbReference type="InterPro" id="IPR013655">
    <property type="entry name" value="PAS_fold_3"/>
</dbReference>
<evidence type="ECO:0000256" key="1">
    <source>
        <dbReference type="ARBA" id="ARBA00000085"/>
    </source>
</evidence>
<keyword evidence="5" id="KW-0418">Kinase</keyword>
<dbReference type="InterPro" id="IPR003018">
    <property type="entry name" value="GAF"/>
</dbReference>
<dbReference type="SUPFAM" id="SSF55781">
    <property type="entry name" value="GAF domain-like"/>
    <property type="match status" value="1"/>
</dbReference>
<feature type="domain" description="Histidine kinase" evidence="6">
    <location>
        <begin position="322"/>
        <end position="548"/>
    </location>
</feature>
<dbReference type="RefSeq" id="WP_259133191.1">
    <property type="nucleotide sequence ID" value="NZ_JANUCS010000001.1"/>
</dbReference>
<evidence type="ECO:0000259" key="8">
    <source>
        <dbReference type="PROSITE" id="PS50113"/>
    </source>
</evidence>
<keyword evidence="3" id="KW-0597">Phosphoprotein</keyword>
<name>A0A424Z481_9EURY</name>
<dbReference type="InterPro" id="IPR035965">
    <property type="entry name" value="PAS-like_dom_sf"/>
</dbReference>
<evidence type="ECO:0000256" key="3">
    <source>
        <dbReference type="ARBA" id="ARBA00022553"/>
    </source>
</evidence>
<evidence type="ECO:0000256" key="4">
    <source>
        <dbReference type="ARBA" id="ARBA00022679"/>
    </source>
</evidence>
<dbReference type="InterPro" id="IPR029016">
    <property type="entry name" value="GAF-like_dom_sf"/>
</dbReference>
<proteinExistence type="predicted"/>
<dbReference type="EC" id="2.7.13.3" evidence="2"/>
<evidence type="ECO:0000256" key="5">
    <source>
        <dbReference type="ARBA" id="ARBA00022777"/>
    </source>
</evidence>
<gene>
    <name evidence="9" type="ORF">D5R95_02045</name>
</gene>
<evidence type="ECO:0000259" key="7">
    <source>
        <dbReference type="PROSITE" id="PS50112"/>
    </source>
</evidence>
<keyword evidence="4" id="KW-0808">Transferase</keyword>
<dbReference type="Pfam" id="PF02518">
    <property type="entry name" value="HATPase_c"/>
    <property type="match status" value="1"/>
</dbReference>
<dbReference type="NCBIfam" id="TIGR00229">
    <property type="entry name" value="sensory_box"/>
    <property type="match status" value="1"/>
</dbReference>
<dbReference type="PANTHER" id="PTHR43304:SF1">
    <property type="entry name" value="PAC DOMAIN-CONTAINING PROTEIN"/>
    <property type="match status" value="1"/>
</dbReference>
<organism evidence="9 10">
    <name type="scientific">Methanosalsum natronophilum</name>
    <dbReference type="NCBI Taxonomy" id="768733"/>
    <lineage>
        <taxon>Archaea</taxon>
        <taxon>Methanobacteriati</taxon>
        <taxon>Methanobacteriota</taxon>
        <taxon>Stenosarchaea group</taxon>
        <taxon>Methanomicrobia</taxon>
        <taxon>Methanosarcinales</taxon>
        <taxon>Methanosarcinaceae</taxon>
        <taxon>Methanosalsum</taxon>
    </lineage>
</organism>
<dbReference type="Gene3D" id="3.30.565.10">
    <property type="entry name" value="Histidine kinase-like ATPase, C-terminal domain"/>
    <property type="match status" value="1"/>
</dbReference>
<dbReference type="InterPro" id="IPR001610">
    <property type="entry name" value="PAC"/>
</dbReference>
<dbReference type="Pfam" id="PF13185">
    <property type="entry name" value="GAF_2"/>
    <property type="match status" value="1"/>
</dbReference>
<dbReference type="GO" id="GO:0004673">
    <property type="term" value="F:protein histidine kinase activity"/>
    <property type="evidence" value="ECO:0007669"/>
    <property type="project" value="UniProtKB-EC"/>
</dbReference>
<dbReference type="Gene3D" id="3.30.450.40">
    <property type="match status" value="1"/>
</dbReference>
<dbReference type="InterPro" id="IPR005467">
    <property type="entry name" value="His_kinase_dom"/>
</dbReference>
<dbReference type="Pfam" id="PF08447">
    <property type="entry name" value="PAS_3"/>
    <property type="match status" value="1"/>
</dbReference>
<dbReference type="SMART" id="SM00086">
    <property type="entry name" value="PAC"/>
    <property type="match status" value="1"/>
</dbReference>
<dbReference type="InterPro" id="IPR000700">
    <property type="entry name" value="PAS-assoc_C"/>
</dbReference>